<evidence type="ECO:0000256" key="4">
    <source>
        <dbReference type="ARBA" id="ARBA00022692"/>
    </source>
</evidence>
<evidence type="ECO:0000313" key="11">
    <source>
        <dbReference type="Proteomes" id="UP001204851"/>
    </source>
</evidence>
<feature type="domain" description="ABC3 transporter permease C-terminal" evidence="8">
    <location>
        <begin position="265"/>
        <end position="372"/>
    </location>
</feature>
<sequence length="379" mass="40316">MNLAVKDIRANLARFLLTGLGVGLTLLAAMSMTGLYHGIVADALAIIDDSGADLWVIQAGTEGPFAEGSSIDRRTLARTLAVPGVQAARQFTLQSRRFEIHGNTVRGSLIGLDYPADRGGWIPLQAGRALAAGRGEAIADESTGLRLGDVLDLDGTLVTVVGLARHYLDSSGNPVVALGINDALDVQTRRPPDAVAIAREAGRPVLTGRGANVAAIMVDLASPADAAAVRRIIDRWGDVVVMSAEEQRTVFLYGRLGRLRGQILMFTAVLLLVSAVVIAVTIYTMTLEKRHEIALLKLIGSPNGPIVSMILQQALALGVVGYAIALLLGPLIWPWFPRRLVQPPQDFLMFAAIVLTLCGLGALMGIWKAMQVEAREVLS</sequence>
<feature type="domain" description="MacB-like periplasmic core" evidence="9">
    <location>
        <begin position="16"/>
        <end position="234"/>
    </location>
</feature>
<keyword evidence="2" id="KW-0813">Transport</keyword>
<keyword evidence="5 7" id="KW-1133">Transmembrane helix</keyword>
<dbReference type="EMBL" id="JAMXMC010000001">
    <property type="protein sequence ID" value="MCO5975123.1"/>
    <property type="molecule type" value="Genomic_DNA"/>
</dbReference>
<evidence type="ECO:0000313" key="10">
    <source>
        <dbReference type="EMBL" id="MCO5975123.1"/>
    </source>
</evidence>
<keyword evidence="3" id="KW-1003">Cell membrane</keyword>
<protein>
    <submittedName>
        <fullName evidence="10">ABC transporter permease</fullName>
    </submittedName>
</protein>
<comment type="subcellular location">
    <subcellularLocation>
        <location evidence="1">Cell membrane</location>
        <topology evidence="1">Multi-pass membrane protein</topology>
    </subcellularLocation>
</comment>
<comment type="caution">
    <text evidence="10">The sequence shown here is derived from an EMBL/GenBank/DDBJ whole genome shotgun (WGS) entry which is preliminary data.</text>
</comment>
<keyword evidence="11" id="KW-1185">Reference proteome</keyword>
<organism evidence="10 11">
    <name type="scientific">Ideonella oryzae</name>
    <dbReference type="NCBI Taxonomy" id="2937441"/>
    <lineage>
        <taxon>Bacteria</taxon>
        <taxon>Pseudomonadati</taxon>
        <taxon>Pseudomonadota</taxon>
        <taxon>Betaproteobacteria</taxon>
        <taxon>Burkholderiales</taxon>
        <taxon>Sphaerotilaceae</taxon>
        <taxon>Ideonella</taxon>
    </lineage>
</organism>
<dbReference type="PANTHER" id="PTHR43738">
    <property type="entry name" value="ABC TRANSPORTER, MEMBRANE PROTEIN"/>
    <property type="match status" value="1"/>
</dbReference>
<name>A0ABT1BFW8_9BURK</name>
<evidence type="ECO:0000256" key="2">
    <source>
        <dbReference type="ARBA" id="ARBA00022448"/>
    </source>
</evidence>
<evidence type="ECO:0000256" key="3">
    <source>
        <dbReference type="ARBA" id="ARBA00022475"/>
    </source>
</evidence>
<feature type="transmembrane region" description="Helical" evidence="7">
    <location>
        <begin position="347"/>
        <end position="367"/>
    </location>
</feature>
<dbReference type="InterPro" id="IPR003838">
    <property type="entry name" value="ABC3_permease_C"/>
</dbReference>
<evidence type="ECO:0000256" key="1">
    <source>
        <dbReference type="ARBA" id="ARBA00004651"/>
    </source>
</evidence>
<evidence type="ECO:0000259" key="9">
    <source>
        <dbReference type="Pfam" id="PF12704"/>
    </source>
</evidence>
<dbReference type="RefSeq" id="WP_252767570.1">
    <property type="nucleotide sequence ID" value="NZ_JAMXMC010000001.1"/>
</dbReference>
<feature type="transmembrane region" description="Helical" evidence="7">
    <location>
        <begin position="263"/>
        <end position="285"/>
    </location>
</feature>
<accession>A0ABT1BFW8</accession>
<evidence type="ECO:0000256" key="6">
    <source>
        <dbReference type="ARBA" id="ARBA00023136"/>
    </source>
</evidence>
<reference evidence="10 11" key="1">
    <citation type="submission" date="2022-06" db="EMBL/GenBank/DDBJ databases">
        <title>Ideonella sp. NS12-5 Genome sequencing and assembly.</title>
        <authorList>
            <person name="Jung Y."/>
        </authorList>
    </citation>
    <scope>NUCLEOTIDE SEQUENCE [LARGE SCALE GENOMIC DNA]</scope>
    <source>
        <strain evidence="10 11">NS12-5</strain>
    </source>
</reference>
<dbReference type="InterPro" id="IPR051125">
    <property type="entry name" value="ABC-4/HrtB_transporter"/>
</dbReference>
<dbReference type="Proteomes" id="UP001204851">
    <property type="component" value="Unassembled WGS sequence"/>
</dbReference>
<evidence type="ECO:0000259" key="8">
    <source>
        <dbReference type="Pfam" id="PF02687"/>
    </source>
</evidence>
<dbReference type="Pfam" id="PF12704">
    <property type="entry name" value="MacB_PCD"/>
    <property type="match status" value="1"/>
</dbReference>
<proteinExistence type="predicted"/>
<gene>
    <name evidence="10" type="ORF">M0L44_00095</name>
</gene>
<feature type="transmembrane region" description="Helical" evidence="7">
    <location>
        <begin position="306"/>
        <end position="335"/>
    </location>
</feature>
<dbReference type="Pfam" id="PF02687">
    <property type="entry name" value="FtsX"/>
    <property type="match status" value="1"/>
</dbReference>
<keyword evidence="4 7" id="KW-0812">Transmembrane</keyword>
<dbReference type="PANTHER" id="PTHR43738:SF1">
    <property type="entry name" value="HEMIN TRANSPORT SYSTEM PERMEASE PROTEIN HRTB-RELATED"/>
    <property type="match status" value="1"/>
</dbReference>
<evidence type="ECO:0000256" key="5">
    <source>
        <dbReference type="ARBA" id="ARBA00022989"/>
    </source>
</evidence>
<dbReference type="InterPro" id="IPR025857">
    <property type="entry name" value="MacB_PCD"/>
</dbReference>
<keyword evidence="6 7" id="KW-0472">Membrane</keyword>
<evidence type="ECO:0000256" key="7">
    <source>
        <dbReference type="SAM" id="Phobius"/>
    </source>
</evidence>